<dbReference type="PANTHER" id="PTHR22934:SF25">
    <property type="entry name" value="DEVELOPMENTAL REGULATORY PROTEIN WETA"/>
    <property type="match status" value="1"/>
</dbReference>
<dbReference type="GO" id="GO:0030435">
    <property type="term" value="P:sporulation resulting in formation of a cellular spore"/>
    <property type="evidence" value="ECO:0007669"/>
    <property type="project" value="UniProtKB-KW"/>
</dbReference>
<dbReference type="EMBL" id="LHQQ01000065">
    <property type="protein sequence ID" value="KOS44240.1"/>
    <property type="molecule type" value="Genomic_DNA"/>
</dbReference>
<evidence type="ECO:0000256" key="1">
    <source>
        <dbReference type="ARBA" id="ARBA00008881"/>
    </source>
</evidence>
<sequence>MFAQPYDHSFNDLFNQYVNMETSAADGKDSALSDFDQLFPLDSLSSDCGDLPPTVSTPKRHQSPQPWSNEWSLQNDGAAVDHFAFHDTVHPSAISDVNLNDFEVPSRPTATHALSTSPSTPPATPRRKPTQSALITPKSIRHRSPNERRSHLRKQSFSPSLMRSSNLSKSRMAYPEAWAQQLQNFSLHTSEDRLPLSPPPSDVLIQHENMPTEHIMNQPRDSAEMPPQYDARLYHQSPSVSMPSPNIAMAARQQQHYIAHPSSSTLTSSSPSSADDMFSSSHSSDPQSLSSWQSDPLHASSLPFTPDLQGQDSQWWSPMPSRVAQQQASYLASPTPVRTTQSLGSQNDIMQGGLMIQFNPSYDMSADHSFSSSNMLPATPQKFDTSFTTSQIHNGSRSPSLSPKAGPSPRNNIHNDSISKPTHRRTHSRKLSGQSMNAPKPAKASGSSSRGSNKSVSVSFVNFTAHDSKKILTGVAPSGSSKTKARREQEARDRRRKLSEAALRAVRSAGGDVEALEAVLC</sequence>
<evidence type="ECO:0000313" key="10">
    <source>
        <dbReference type="Proteomes" id="UP000037696"/>
    </source>
</evidence>
<feature type="region of interest" description="Disordered" evidence="8">
    <location>
        <begin position="260"/>
        <end position="321"/>
    </location>
</feature>
<evidence type="ECO:0000256" key="4">
    <source>
        <dbReference type="ARBA" id="ARBA00023015"/>
    </source>
</evidence>
<accession>A0A0M8PBD9</accession>
<dbReference type="InterPro" id="IPR040112">
    <property type="entry name" value="WetA"/>
</dbReference>
<dbReference type="STRING" id="229535.A0A0M8PBD9"/>
<keyword evidence="10" id="KW-1185">Reference proteome</keyword>
<feature type="compositionally biased region" description="Polar residues" evidence="8">
    <location>
        <begin position="155"/>
        <end position="165"/>
    </location>
</feature>
<feature type="compositionally biased region" description="Basic residues" evidence="8">
    <location>
        <begin position="421"/>
        <end position="430"/>
    </location>
</feature>
<feature type="compositionally biased region" description="Polar residues" evidence="8">
    <location>
        <begin position="409"/>
        <end position="420"/>
    </location>
</feature>
<proteinExistence type="inferred from homology"/>
<name>A0A0M8PBD9_9EURO</name>
<gene>
    <name evidence="9" type="primary">wetA</name>
    <name evidence="9" type="ORF">ACN38_g4838</name>
</gene>
<feature type="compositionally biased region" description="Low complexity" evidence="8">
    <location>
        <begin position="260"/>
        <end position="296"/>
    </location>
</feature>
<dbReference type="Proteomes" id="UP000037696">
    <property type="component" value="Unassembled WGS sequence"/>
</dbReference>
<reference evidence="9 10" key="1">
    <citation type="submission" date="2015-08" db="EMBL/GenBank/DDBJ databases">
        <title>Genome sequencing of Penicillium nordicum.</title>
        <authorList>
            <person name="Nguyen H.D."/>
            <person name="Seifert K.A."/>
        </authorList>
    </citation>
    <scope>NUCLEOTIDE SEQUENCE [LARGE SCALE GENOMIC DNA]</scope>
    <source>
        <strain evidence="9 10">DAOMC 185683</strain>
    </source>
</reference>
<dbReference type="GO" id="GO:0048315">
    <property type="term" value="P:conidium formation"/>
    <property type="evidence" value="ECO:0007669"/>
    <property type="project" value="UniProtKB-KW"/>
</dbReference>
<keyword evidence="4" id="KW-0805">Transcription regulation</keyword>
<dbReference type="PANTHER" id="PTHR22934">
    <property type="entry name" value="PROTEIN ESC1/WETA-RELATED"/>
    <property type="match status" value="1"/>
</dbReference>
<dbReference type="OrthoDB" id="2575228at2759"/>
<evidence type="ECO:0000256" key="7">
    <source>
        <dbReference type="ARBA" id="ARBA00023321"/>
    </source>
</evidence>
<comment type="caution">
    <text evidence="9">The sequence shown here is derived from an EMBL/GenBank/DDBJ whole genome shotgun (WGS) entry which is preliminary data.</text>
</comment>
<feature type="compositionally biased region" description="Polar residues" evidence="8">
    <location>
        <begin position="63"/>
        <end position="72"/>
    </location>
</feature>
<feature type="region of interest" description="Disordered" evidence="8">
    <location>
        <begin position="105"/>
        <end position="165"/>
    </location>
</feature>
<keyword evidence="7" id="KW-0183">Conidiation</keyword>
<feature type="region of interest" description="Disordered" evidence="8">
    <location>
        <begin position="367"/>
        <end position="454"/>
    </location>
</feature>
<evidence type="ECO:0000256" key="5">
    <source>
        <dbReference type="ARBA" id="ARBA00023159"/>
    </source>
</evidence>
<protein>
    <recommendedName>
        <fullName evidence="2">Developmental regulatory protein wetA</fullName>
    </recommendedName>
</protein>
<evidence type="ECO:0000256" key="8">
    <source>
        <dbReference type="SAM" id="MobiDB-lite"/>
    </source>
</evidence>
<feature type="region of interest" description="Disordered" evidence="8">
    <location>
        <begin position="472"/>
        <end position="497"/>
    </location>
</feature>
<feature type="compositionally biased region" description="Low complexity" evidence="8">
    <location>
        <begin position="437"/>
        <end position="454"/>
    </location>
</feature>
<feature type="compositionally biased region" description="Polar residues" evidence="8">
    <location>
        <begin position="367"/>
        <end position="401"/>
    </location>
</feature>
<evidence type="ECO:0000256" key="2">
    <source>
        <dbReference type="ARBA" id="ARBA00015342"/>
    </source>
</evidence>
<feature type="region of interest" description="Disordered" evidence="8">
    <location>
        <begin position="50"/>
        <end position="72"/>
    </location>
</feature>
<comment type="similarity">
    <text evidence="1">Belongs to the wetA family.</text>
</comment>
<keyword evidence="6" id="KW-0804">Transcription</keyword>
<evidence type="ECO:0000256" key="3">
    <source>
        <dbReference type="ARBA" id="ARBA00022969"/>
    </source>
</evidence>
<keyword evidence="5" id="KW-0010">Activator</keyword>
<evidence type="ECO:0000256" key="6">
    <source>
        <dbReference type="ARBA" id="ARBA00023163"/>
    </source>
</evidence>
<organism evidence="9 10">
    <name type="scientific">Penicillium nordicum</name>
    <dbReference type="NCBI Taxonomy" id="229535"/>
    <lineage>
        <taxon>Eukaryota</taxon>
        <taxon>Fungi</taxon>
        <taxon>Dikarya</taxon>
        <taxon>Ascomycota</taxon>
        <taxon>Pezizomycotina</taxon>
        <taxon>Eurotiomycetes</taxon>
        <taxon>Eurotiomycetidae</taxon>
        <taxon>Eurotiales</taxon>
        <taxon>Aspergillaceae</taxon>
        <taxon>Penicillium</taxon>
    </lineage>
</organism>
<keyword evidence="3" id="KW-0749">Sporulation</keyword>
<feature type="compositionally biased region" description="Low complexity" evidence="8">
    <location>
        <begin position="108"/>
        <end position="118"/>
    </location>
</feature>
<dbReference type="AlphaFoldDB" id="A0A0M8PBD9"/>
<evidence type="ECO:0000313" key="9">
    <source>
        <dbReference type="EMBL" id="KOS44240.1"/>
    </source>
</evidence>